<dbReference type="InterPro" id="IPR009100">
    <property type="entry name" value="AcylCoA_DH/oxidase_NM_dom_sf"/>
</dbReference>
<dbReference type="Proteomes" id="UP000307000">
    <property type="component" value="Chromosome"/>
</dbReference>
<sequence>MLPEGVQTVVLNPAAPADPLDWEPAGQLLTAAEHCQGRPEPLLRVLSAHPGIPPVPGTGNTAGLWQWLATIAAIDLAAARTIEPHLDAAAILRQAGHEWPAGSTWGVYAAEAPHQLLTAEQDGEGTWQLNGTKPWCSLAGNLSRAIVSAHTAQGRRIFAVRLSDAGVEVQQGTWHSRGLAHIPSGSVHFTAVPAQPIGAAGWYLDRPGFAVGAVGVAACWFGGAVGLYRTLFASAQRREPDQLALSWLGEGHRLLHGAGLALANAAGPADAQRLDWADALTVRGHVAAVCQRLLAMVPEATGPGPLVGDDAHARRVADLGIYLRQHHGARDDAALGGKVLQAGGPW</sequence>
<keyword evidence="3" id="KW-1185">Reference proteome</keyword>
<dbReference type="Pfam" id="PF02770">
    <property type="entry name" value="Acyl-CoA_dh_M"/>
    <property type="match status" value="1"/>
</dbReference>
<reference evidence="2 3" key="1">
    <citation type="submission" date="2018-12" db="EMBL/GenBank/DDBJ databases">
        <title>Complete Genome Sequence of Glutamicibacter creatinolyticus strain LGCM259,isolated from an abscess of a 12-year-old mare in Italy.</title>
        <authorList>
            <person name="Santos R.G."/>
            <person name="Silva A.L."/>
            <person name="Seyffert N."/>
            <person name="Castro T.L.P."/>
            <person name="Attili A.R."/>
            <person name="Rifici C."/>
            <person name="Mazzullo G."/>
            <person name="Brenig B."/>
            <person name="Venanzi F."/>
            <person name="Azevedo V."/>
        </authorList>
    </citation>
    <scope>NUCLEOTIDE SEQUENCE [LARGE SCALE GENOMIC DNA]</scope>
    <source>
        <strain evidence="2 3">LGCM 259</strain>
    </source>
</reference>
<gene>
    <name evidence="2" type="ORF">GcLGCM259_0722</name>
</gene>
<dbReference type="KEGG" id="gcr:GcLGCM259_0722"/>
<dbReference type="AlphaFoldDB" id="A0A5B7WRI0"/>
<dbReference type="GO" id="GO:0016627">
    <property type="term" value="F:oxidoreductase activity, acting on the CH-CH group of donors"/>
    <property type="evidence" value="ECO:0007669"/>
    <property type="project" value="InterPro"/>
</dbReference>
<name>A0A5B7WRI0_9MICC</name>
<organism evidence="2 3">
    <name type="scientific">Glutamicibacter creatinolyticus</name>
    <dbReference type="NCBI Taxonomy" id="162496"/>
    <lineage>
        <taxon>Bacteria</taxon>
        <taxon>Bacillati</taxon>
        <taxon>Actinomycetota</taxon>
        <taxon>Actinomycetes</taxon>
        <taxon>Micrococcales</taxon>
        <taxon>Micrococcaceae</taxon>
        <taxon>Glutamicibacter</taxon>
    </lineage>
</organism>
<dbReference type="SUPFAM" id="SSF56645">
    <property type="entry name" value="Acyl-CoA dehydrogenase NM domain-like"/>
    <property type="match status" value="1"/>
</dbReference>
<accession>A0A5B7WRI0</accession>
<evidence type="ECO:0000259" key="1">
    <source>
        <dbReference type="Pfam" id="PF02770"/>
    </source>
</evidence>
<dbReference type="InterPro" id="IPR046373">
    <property type="entry name" value="Acyl-CoA_Oxase/DH_mid-dom_sf"/>
</dbReference>
<dbReference type="InterPro" id="IPR006091">
    <property type="entry name" value="Acyl-CoA_Oxase/DH_mid-dom"/>
</dbReference>
<feature type="domain" description="Acyl-CoA oxidase/dehydrogenase middle" evidence="1">
    <location>
        <begin position="118"/>
        <end position="192"/>
    </location>
</feature>
<proteinExistence type="predicted"/>
<evidence type="ECO:0000313" key="3">
    <source>
        <dbReference type="Proteomes" id="UP000307000"/>
    </source>
</evidence>
<protein>
    <submittedName>
        <fullName evidence="2">Acyl-CoA dehydrogenase</fullName>
    </submittedName>
</protein>
<dbReference type="Gene3D" id="2.40.110.10">
    <property type="entry name" value="Butyryl-CoA Dehydrogenase, subunit A, domain 2"/>
    <property type="match status" value="1"/>
</dbReference>
<dbReference type="EMBL" id="CP034412">
    <property type="protein sequence ID" value="QCY46482.1"/>
    <property type="molecule type" value="Genomic_DNA"/>
</dbReference>
<evidence type="ECO:0000313" key="2">
    <source>
        <dbReference type="EMBL" id="QCY46482.1"/>
    </source>
</evidence>